<keyword evidence="3" id="KW-1185">Reference proteome</keyword>
<sequence>MAIFAIEKAIRQFLTTLVTVVDVFAGEVGILEDLLHYSAVIPTLGSSTQRDAVSSTDFGEKRLYKWRTGDPSSPSISSNLFSNLLFPFRFYDSRCKMADNIRRQIQDLDLGAMDEPILLPVDVTSNPAFNHCGSATNLDEDIDPNIDPDQTDAEEPVTIPVLRRSPRTRAGLISVREEFNQSIEGLITLMEHEELKETLLTTEISQETPRLNQEAKETDQDDPHTTRRAQEQLKISSTPFLPVLQGTKETTVFIITKQVEALP</sequence>
<dbReference type="OrthoDB" id="10649269at2759"/>
<evidence type="ECO:0000313" key="2">
    <source>
        <dbReference type="EMBL" id="CAA7042890.1"/>
    </source>
</evidence>
<feature type="region of interest" description="Disordered" evidence="1">
    <location>
        <begin position="202"/>
        <end position="234"/>
    </location>
</feature>
<evidence type="ECO:0000256" key="1">
    <source>
        <dbReference type="SAM" id="MobiDB-lite"/>
    </source>
</evidence>
<name>A0A6D2JMC2_9BRAS</name>
<accession>A0A6D2JMC2</accession>
<feature type="compositionally biased region" description="Basic and acidic residues" evidence="1">
    <location>
        <begin position="213"/>
        <end position="231"/>
    </location>
</feature>
<dbReference type="EMBL" id="CACVBM020001274">
    <property type="protein sequence ID" value="CAA7042890.1"/>
    <property type="molecule type" value="Genomic_DNA"/>
</dbReference>
<dbReference type="Proteomes" id="UP000467841">
    <property type="component" value="Unassembled WGS sequence"/>
</dbReference>
<proteinExistence type="predicted"/>
<reference evidence="2" key="1">
    <citation type="submission" date="2020-01" db="EMBL/GenBank/DDBJ databases">
        <authorList>
            <person name="Mishra B."/>
        </authorList>
    </citation>
    <scope>NUCLEOTIDE SEQUENCE [LARGE SCALE GENOMIC DNA]</scope>
</reference>
<organism evidence="2 3">
    <name type="scientific">Microthlaspi erraticum</name>
    <dbReference type="NCBI Taxonomy" id="1685480"/>
    <lineage>
        <taxon>Eukaryota</taxon>
        <taxon>Viridiplantae</taxon>
        <taxon>Streptophyta</taxon>
        <taxon>Embryophyta</taxon>
        <taxon>Tracheophyta</taxon>
        <taxon>Spermatophyta</taxon>
        <taxon>Magnoliopsida</taxon>
        <taxon>eudicotyledons</taxon>
        <taxon>Gunneridae</taxon>
        <taxon>Pentapetalae</taxon>
        <taxon>rosids</taxon>
        <taxon>malvids</taxon>
        <taxon>Brassicales</taxon>
        <taxon>Brassicaceae</taxon>
        <taxon>Coluteocarpeae</taxon>
        <taxon>Microthlaspi</taxon>
    </lineage>
</organism>
<dbReference type="AlphaFoldDB" id="A0A6D2JMC2"/>
<comment type="caution">
    <text evidence="2">The sequence shown here is derived from an EMBL/GenBank/DDBJ whole genome shotgun (WGS) entry which is preliminary data.</text>
</comment>
<evidence type="ECO:0000313" key="3">
    <source>
        <dbReference type="Proteomes" id="UP000467841"/>
    </source>
</evidence>
<protein>
    <submittedName>
        <fullName evidence="2">Uncharacterized protein</fullName>
    </submittedName>
</protein>
<gene>
    <name evidence="2" type="ORF">MERR_LOCUS30125</name>
</gene>